<proteinExistence type="predicted"/>
<protein>
    <submittedName>
        <fullName evidence="2">Transposase</fullName>
    </submittedName>
</protein>
<dbReference type="EMBL" id="JAAIKR010000022">
    <property type="protein sequence ID" value="MBR9729518.1"/>
    <property type="molecule type" value="Genomic_DNA"/>
</dbReference>
<comment type="caution">
    <text evidence="2">The sequence shown here is derived from an EMBL/GenBank/DDBJ whole genome shotgun (WGS) entry which is preliminary data.</text>
</comment>
<accession>A0ABS5I668</accession>
<dbReference type="Proteomes" id="UP000811844">
    <property type="component" value="Unassembled WGS sequence"/>
</dbReference>
<evidence type="ECO:0000313" key="3">
    <source>
        <dbReference type="Proteomes" id="UP000811844"/>
    </source>
</evidence>
<name>A0ABS5I668_9GAMM</name>
<dbReference type="PANTHER" id="PTHR47515">
    <property type="entry name" value="LOW CALCIUM RESPONSE LOCUS PROTEIN T"/>
    <property type="match status" value="1"/>
</dbReference>
<feature type="non-terminal residue" evidence="2">
    <location>
        <position position="109"/>
    </location>
</feature>
<sequence>MACDALSICRCTFYYQIKRIDDSDIIDAVSDIAEKHKAYGFRKIFKRLRLLGHKCNHKRVYRIYCGLKLNLRRKGKKRLPSREPEQLSVPAKANECWSMDFVSDNLSSG</sequence>
<gene>
    <name evidence="2" type="ORF">G3R48_16220</name>
</gene>
<feature type="domain" description="HTH-like" evidence="1">
    <location>
        <begin position="25"/>
        <end position="77"/>
    </location>
</feature>
<dbReference type="PANTHER" id="PTHR47515:SF2">
    <property type="entry name" value="INTEGRASE CORE DOMAIN PROTEIN"/>
    <property type="match status" value="1"/>
</dbReference>
<organism evidence="2 3">
    <name type="scientific">Shewanella intestini</name>
    <dbReference type="NCBI Taxonomy" id="2017544"/>
    <lineage>
        <taxon>Bacteria</taxon>
        <taxon>Pseudomonadati</taxon>
        <taxon>Pseudomonadota</taxon>
        <taxon>Gammaproteobacteria</taxon>
        <taxon>Alteromonadales</taxon>
        <taxon>Shewanellaceae</taxon>
        <taxon>Shewanella</taxon>
    </lineage>
</organism>
<dbReference type="Pfam" id="PF13276">
    <property type="entry name" value="HTH_21"/>
    <property type="match status" value="1"/>
</dbReference>
<evidence type="ECO:0000259" key="1">
    <source>
        <dbReference type="Pfam" id="PF13276"/>
    </source>
</evidence>
<evidence type="ECO:0000313" key="2">
    <source>
        <dbReference type="EMBL" id="MBR9729518.1"/>
    </source>
</evidence>
<keyword evidence="3" id="KW-1185">Reference proteome</keyword>
<dbReference type="InterPro" id="IPR025948">
    <property type="entry name" value="HTH-like_dom"/>
</dbReference>
<reference evidence="2 3" key="1">
    <citation type="submission" date="2020-02" db="EMBL/GenBank/DDBJ databases">
        <title>Shewanella WXL01 sp. nov., a marine bacterium isolated from green algae in Luhuitou Fringing Reef (Northern South China Sea).</title>
        <authorList>
            <person name="Wang X."/>
        </authorList>
    </citation>
    <scope>NUCLEOTIDE SEQUENCE [LARGE SCALE GENOMIC DNA]</scope>
    <source>
        <strain evidence="2 3">MCCC 1A01895</strain>
    </source>
</reference>